<evidence type="ECO:0000256" key="1">
    <source>
        <dbReference type="SAM" id="MobiDB-lite"/>
    </source>
</evidence>
<feature type="region of interest" description="Disordered" evidence="1">
    <location>
        <begin position="1"/>
        <end position="22"/>
    </location>
</feature>
<dbReference type="InterPro" id="IPR007446">
    <property type="entry name" value="PilP"/>
</dbReference>
<protein>
    <recommendedName>
        <fullName evidence="4">Pilus assembly protein PilP</fullName>
    </recommendedName>
</protein>
<dbReference type="Gene3D" id="2.30.30.830">
    <property type="match status" value="1"/>
</dbReference>
<reference evidence="2 3" key="1">
    <citation type="submission" date="2019-03" db="EMBL/GenBank/DDBJ databases">
        <title>Draft genome of Gammaproteobacteria bacterium LSUCC0057, a member of the SAR92 clade.</title>
        <authorList>
            <person name="Lanclos V.C."/>
            <person name="Doiron C."/>
            <person name="Henson M.W."/>
            <person name="Thrash J.C."/>
        </authorList>
    </citation>
    <scope>NUCLEOTIDE SEQUENCE [LARGE SCALE GENOMIC DNA]</scope>
    <source>
        <strain evidence="2 3">LSUCC0057</strain>
    </source>
</reference>
<proteinExistence type="predicted"/>
<evidence type="ECO:0000313" key="3">
    <source>
        <dbReference type="Proteomes" id="UP000298133"/>
    </source>
</evidence>
<dbReference type="Proteomes" id="UP000298133">
    <property type="component" value="Unassembled WGS sequence"/>
</dbReference>
<keyword evidence="3" id="KW-1185">Reference proteome</keyword>
<evidence type="ECO:0008006" key="4">
    <source>
        <dbReference type="Google" id="ProtNLM"/>
    </source>
</evidence>
<dbReference type="EMBL" id="SPIA01000003">
    <property type="protein sequence ID" value="TFH67457.1"/>
    <property type="molecule type" value="Genomic_DNA"/>
</dbReference>
<dbReference type="AlphaFoldDB" id="A0A4Y8UI34"/>
<comment type="caution">
    <text evidence="2">The sequence shown here is derived from an EMBL/GenBank/DDBJ whole genome shotgun (WGS) entry which is preliminary data.</text>
</comment>
<dbReference type="OrthoDB" id="5296580at2"/>
<evidence type="ECO:0000313" key="2">
    <source>
        <dbReference type="EMBL" id="TFH67457.1"/>
    </source>
</evidence>
<feature type="compositionally biased region" description="Polar residues" evidence="1">
    <location>
        <begin position="12"/>
        <end position="22"/>
    </location>
</feature>
<gene>
    <name evidence="2" type="ORF">E3W66_08180</name>
</gene>
<organism evidence="2 3">
    <name type="scientific">Gammaproteobacteria bacterium LSUCC0057</name>
    <dbReference type="NCBI Taxonomy" id="2559237"/>
    <lineage>
        <taxon>Bacteria</taxon>
        <taxon>Pseudomonadati</taxon>
        <taxon>Pseudomonadota</taxon>
        <taxon>Gammaproteobacteria</taxon>
        <taxon>Cellvibrionales</taxon>
        <taxon>Porticoccaceae</taxon>
        <taxon>SAR92 clade</taxon>
    </lineage>
</organism>
<dbReference type="PIRSF" id="PIRSF016481">
    <property type="entry name" value="Pilus_assembly_PilP"/>
    <property type="match status" value="1"/>
</dbReference>
<sequence length="198" mass="20771">MDSGAHLPPSSRPTGATLSGSKRQLTRRLAAAAVLLVLLSGCAEPHQQSLERALAEARNRPAGSVPALPQFPAIVPLSYSASGLRSPFHSPLLDVGSDQLAGAAVAAPDLTRPRTALELLPLGSLQMVGSMLVDGVRWGLVEGGGRIFTVAPGDFVGQNFGRVSSVAESRIELLEKVPGGDGEWRLRPRTMVLRNVAK</sequence>
<accession>A0A4Y8UI34</accession>
<dbReference type="Pfam" id="PF04351">
    <property type="entry name" value="PilP"/>
    <property type="match status" value="1"/>
</dbReference>
<name>A0A4Y8UI34_9GAMM</name>